<dbReference type="EMBL" id="CAJNIZ010005335">
    <property type="protein sequence ID" value="CAE7240879.1"/>
    <property type="molecule type" value="Genomic_DNA"/>
</dbReference>
<keyword evidence="2" id="KW-1185">Reference proteome</keyword>
<evidence type="ECO:0000313" key="2">
    <source>
        <dbReference type="Proteomes" id="UP000649617"/>
    </source>
</evidence>
<gene>
    <name evidence="1" type="ORF">SPIL2461_LOCUS4137</name>
</gene>
<protein>
    <submittedName>
        <fullName evidence="1">Uncharacterized protein</fullName>
    </submittedName>
</protein>
<proteinExistence type="predicted"/>
<comment type="caution">
    <text evidence="1">The sequence shown here is derived from an EMBL/GenBank/DDBJ whole genome shotgun (WGS) entry which is preliminary data.</text>
</comment>
<evidence type="ECO:0000313" key="1">
    <source>
        <dbReference type="EMBL" id="CAE7240879.1"/>
    </source>
</evidence>
<dbReference type="AlphaFoldDB" id="A0A812L3P6"/>
<reference evidence="1" key="1">
    <citation type="submission" date="2021-02" db="EMBL/GenBank/DDBJ databases">
        <authorList>
            <person name="Dougan E. K."/>
            <person name="Rhodes N."/>
            <person name="Thang M."/>
            <person name="Chan C."/>
        </authorList>
    </citation>
    <scope>NUCLEOTIDE SEQUENCE</scope>
</reference>
<dbReference type="Proteomes" id="UP000649617">
    <property type="component" value="Unassembled WGS sequence"/>
</dbReference>
<sequence>METRLRQVSSELRAHQQLVSVLAPSLQSIEADSVTAEQPVEIFKLARIVFCLNRGVEESSVSQGRRQKNRELSVDIDHYSLQQKVARHLSYSSYKILREICEPASFLAFLCQEPCRLGGLKQATPSRSNVHNSGNQVSREPARCWPANEVNAADFFLSHCGL</sequence>
<accession>A0A812L3P6</accession>
<name>A0A812L3P6_SYMPI</name>
<organism evidence="1 2">
    <name type="scientific">Symbiodinium pilosum</name>
    <name type="common">Dinoflagellate</name>
    <dbReference type="NCBI Taxonomy" id="2952"/>
    <lineage>
        <taxon>Eukaryota</taxon>
        <taxon>Sar</taxon>
        <taxon>Alveolata</taxon>
        <taxon>Dinophyceae</taxon>
        <taxon>Suessiales</taxon>
        <taxon>Symbiodiniaceae</taxon>
        <taxon>Symbiodinium</taxon>
    </lineage>
</organism>